<dbReference type="EMBL" id="VULR01000003">
    <property type="protein sequence ID" value="MSS42822.1"/>
    <property type="molecule type" value="Genomic_DNA"/>
</dbReference>
<evidence type="ECO:0000256" key="6">
    <source>
        <dbReference type="SAM" id="Phobius"/>
    </source>
</evidence>
<keyword evidence="3 6" id="KW-0812">Transmembrane</keyword>
<keyword evidence="5 6" id="KW-0472">Membrane</keyword>
<comment type="subcellular location">
    <subcellularLocation>
        <location evidence="1">Membrane</location>
        <topology evidence="1">Multi-pass membrane protein</topology>
    </subcellularLocation>
</comment>
<evidence type="ECO:0000313" key="8">
    <source>
        <dbReference type="EMBL" id="MSS42822.1"/>
    </source>
</evidence>
<proteinExistence type="inferred from homology"/>
<feature type="transmembrane region" description="Helical" evidence="6">
    <location>
        <begin position="223"/>
        <end position="243"/>
    </location>
</feature>
<organism evidence="8 9">
    <name type="scientific">Anaerosalibacter bizertensis</name>
    <dbReference type="NCBI Taxonomy" id="932217"/>
    <lineage>
        <taxon>Bacteria</taxon>
        <taxon>Bacillati</taxon>
        <taxon>Bacillota</taxon>
        <taxon>Tissierellia</taxon>
        <taxon>Tissierellales</taxon>
        <taxon>Sporanaerobacteraceae</taxon>
        <taxon>Anaerosalibacter</taxon>
    </lineage>
</organism>
<dbReference type="InterPro" id="IPR005226">
    <property type="entry name" value="UPF0014_fam"/>
</dbReference>
<dbReference type="OrthoDB" id="9791807at2"/>
<evidence type="ECO:0000256" key="3">
    <source>
        <dbReference type="ARBA" id="ARBA00022692"/>
    </source>
</evidence>
<evidence type="ECO:0000313" key="10">
    <source>
        <dbReference type="Proteomes" id="UP001108123"/>
    </source>
</evidence>
<gene>
    <name evidence="8" type="primary">fetB</name>
    <name evidence="8" type="ORF">FYJ27_03615</name>
    <name evidence="7" type="ORF">L0P62_06895</name>
</gene>
<feature type="transmembrane region" description="Helical" evidence="6">
    <location>
        <begin position="103"/>
        <end position="122"/>
    </location>
</feature>
<comment type="caution">
    <text evidence="8">The sequence shown here is derived from an EMBL/GenBank/DDBJ whole genome shotgun (WGS) entry which is preliminary data.</text>
</comment>
<dbReference type="Proteomes" id="UP000462760">
    <property type="component" value="Unassembled WGS sequence"/>
</dbReference>
<dbReference type="AlphaFoldDB" id="A0A844FFU6"/>
<feature type="transmembrane region" description="Helical" evidence="6">
    <location>
        <begin position="65"/>
        <end position="83"/>
    </location>
</feature>
<feature type="transmembrane region" description="Helical" evidence="6">
    <location>
        <begin position="42"/>
        <end position="59"/>
    </location>
</feature>
<evidence type="ECO:0000256" key="1">
    <source>
        <dbReference type="ARBA" id="ARBA00004141"/>
    </source>
</evidence>
<name>A0A844FFU6_9FIRM</name>
<protein>
    <submittedName>
        <fullName evidence="8">Iron export ABC transporter permease subunit FetB</fullName>
    </submittedName>
</protein>
<dbReference type="RefSeq" id="WP_154483291.1">
    <property type="nucleotide sequence ID" value="NZ_JAJBNW010000033.1"/>
</dbReference>
<evidence type="ECO:0000256" key="4">
    <source>
        <dbReference type="ARBA" id="ARBA00022989"/>
    </source>
</evidence>
<dbReference type="Proteomes" id="UP001108123">
    <property type="component" value="Unassembled WGS sequence"/>
</dbReference>
<dbReference type="GO" id="GO:0005886">
    <property type="term" value="C:plasma membrane"/>
    <property type="evidence" value="ECO:0007669"/>
    <property type="project" value="TreeGrafter"/>
</dbReference>
<dbReference type="Pfam" id="PF03649">
    <property type="entry name" value="UPF0014"/>
    <property type="match status" value="1"/>
</dbReference>
<dbReference type="PANTHER" id="PTHR30028:SF0">
    <property type="entry name" value="PROTEIN ALUMINUM SENSITIVE 3"/>
    <property type="match status" value="1"/>
</dbReference>
<evidence type="ECO:0000313" key="9">
    <source>
        <dbReference type="Proteomes" id="UP000462760"/>
    </source>
</evidence>
<keyword evidence="4 6" id="KW-1133">Transmembrane helix</keyword>
<reference evidence="7" key="2">
    <citation type="submission" date="2022-01" db="EMBL/GenBank/DDBJ databases">
        <title>Collection of gut derived symbiotic bacterial strains cultured from healthy donors.</title>
        <authorList>
            <person name="Lin H."/>
            <person name="Kohout C."/>
            <person name="Waligurski E."/>
            <person name="Pamer E.G."/>
        </authorList>
    </citation>
    <scope>NUCLEOTIDE SEQUENCE</scope>
    <source>
        <strain evidence="7">MSK.14.39</strain>
    </source>
</reference>
<sequence>MEGVVDLNIYQMISAYIFVLILLVIVRLRGIPREKEIIISSFRMTIQLILAGYVLDYIFKSSSPILTLIIIMIMEVFAIYNTFKRVKYPLTKELKKIISVSMFSGTLVSLFYFLLVVIGMKPWYDPRYFIPISGMIVGNSMTGISLGTKNLIEGMNSKKDLVETALMMGATPKMASKDIVNNAFDASILPTINSMVGMGIVSLPGMMTGQILSGISPLIAVRYQIAIMLGIMGSVSLTVIIFLQLGYKTFFTKDSQLNI</sequence>
<feature type="transmembrane region" description="Helical" evidence="6">
    <location>
        <begin position="12"/>
        <end position="30"/>
    </location>
</feature>
<evidence type="ECO:0000256" key="5">
    <source>
        <dbReference type="ARBA" id="ARBA00023136"/>
    </source>
</evidence>
<evidence type="ECO:0000256" key="2">
    <source>
        <dbReference type="ARBA" id="ARBA00005268"/>
    </source>
</evidence>
<reference evidence="8 9" key="1">
    <citation type="submission" date="2019-08" db="EMBL/GenBank/DDBJ databases">
        <title>In-depth cultivation of the pig gut microbiome towards novel bacterial diversity and tailored functional studies.</title>
        <authorList>
            <person name="Wylensek D."/>
            <person name="Hitch T.C.A."/>
            <person name="Clavel T."/>
        </authorList>
    </citation>
    <scope>NUCLEOTIDE SEQUENCE [LARGE SCALE GENOMIC DNA]</scope>
    <source>
        <strain evidence="8 9">Med78-601-WT-4W-RMD-3</strain>
    </source>
</reference>
<accession>A0A844FFU6</accession>
<feature type="transmembrane region" description="Helical" evidence="6">
    <location>
        <begin position="128"/>
        <end position="148"/>
    </location>
</feature>
<dbReference type="EMBL" id="JAKNID010000022">
    <property type="protein sequence ID" value="MCG4565171.1"/>
    <property type="molecule type" value="Genomic_DNA"/>
</dbReference>
<dbReference type="PANTHER" id="PTHR30028">
    <property type="entry name" value="UPF0014 INNER MEMBRANE PROTEIN YBBM-RELATED"/>
    <property type="match status" value="1"/>
</dbReference>
<evidence type="ECO:0000313" key="7">
    <source>
        <dbReference type="EMBL" id="MCG4565171.1"/>
    </source>
</evidence>
<comment type="similarity">
    <text evidence="2">Belongs to the UPF0014 family.</text>
</comment>
<keyword evidence="10" id="KW-1185">Reference proteome</keyword>